<accession>A0A059F2W7</accession>
<dbReference type="HOGENOM" id="CLU_107423_0_0_1"/>
<dbReference type="EMBL" id="KK365142">
    <property type="protein sequence ID" value="KCZ81447.1"/>
    <property type="molecule type" value="Genomic_DNA"/>
</dbReference>
<feature type="non-terminal residue" evidence="2">
    <location>
        <position position="1"/>
    </location>
</feature>
<proteinExistence type="predicted"/>
<evidence type="ECO:0000313" key="2">
    <source>
        <dbReference type="EMBL" id="KCZ81447.1"/>
    </source>
</evidence>
<gene>
    <name evidence="2" type="ORF">H312_01119</name>
</gene>
<protein>
    <submittedName>
        <fullName evidence="2">Uncharacterized protein</fullName>
    </submittedName>
</protein>
<feature type="signal peptide" evidence="1">
    <location>
        <begin position="1"/>
        <end position="18"/>
    </location>
</feature>
<evidence type="ECO:0000313" key="3">
    <source>
        <dbReference type="Proteomes" id="UP000030655"/>
    </source>
</evidence>
<evidence type="ECO:0000256" key="1">
    <source>
        <dbReference type="SAM" id="SignalP"/>
    </source>
</evidence>
<name>A0A059F2W7_9MICR</name>
<dbReference type="AlphaFoldDB" id="A0A059F2W7"/>
<reference evidence="2 3" key="2">
    <citation type="submission" date="2014-03" db="EMBL/GenBank/DDBJ databases">
        <title>The Genome Sequence of Anncaliia algerae insect isolate PRA339.</title>
        <authorList>
            <consortium name="The Broad Institute Genome Sequencing Platform"/>
            <consortium name="The Broad Institute Genome Sequencing Center for Infectious Disease"/>
            <person name="Cuomo C."/>
            <person name="Becnel J."/>
            <person name="Sanscrainte N."/>
            <person name="Walker B."/>
            <person name="Young S.K."/>
            <person name="Zeng Q."/>
            <person name="Gargeya S."/>
            <person name="Fitzgerald M."/>
            <person name="Haas B."/>
            <person name="Abouelleil A."/>
            <person name="Alvarado L."/>
            <person name="Arachchi H.M."/>
            <person name="Berlin A.M."/>
            <person name="Chapman S.B."/>
            <person name="Dewar J."/>
            <person name="Goldberg J."/>
            <person name="Griggs A."/>
            <person name="Gujja S."/>
            <person name="Hansen M."/>
            <person name="Howarth C."/>
            <person name="Imamovic A."/>
            <person name="Larimer J."/>
            <person name="McCowan C."/>
            <person name="Murphy C."/>
            <person name="Neiman D."/>
            <person name="Pearson M."/>
            <person name="Priest M."/>
            <person name="Roberts A."/>
            <person name="Saif S."/>
            <person name="Shea T."/>
            <person name="Sisk P."/>
            <person name="Sykes S."/>
            <person name="Wortman J."/>
            <person name="Nusbaum C."/>
            <person name="Birren B."/>
        </authorList>
    </citation>
    <scope>NUCLEOTIDE SEQUENCE [LARGE SCALE GENOMIC DNA]</scope>
    <source>
        <strain evidence="2 3">PRA339</strain>
    </source>
</reference>
<keyword evidence="1" id="KW-0732">Signal</keyword>
<keyword evidence="3" id="KW-1185">Reference proteome</keyword>
<feature type="chain" id="PRO_5001576858" evidence="1">
    <location>
        <begin position="19"/>
        <end position="254"/>
    </location>
</feature>
<dbReference type="VEuPathDB" id="MicrosporidiaDB:H312_01119"/>
<dbReference type="Proteomes" id="UP000030655">
    <property type="component" value="Unassembled WGS sequence"/>
</dbReference>
<sequence length="254" mass="29357">FIYMQAFMIFYLITMTQALRNDKHKKLNIPTIQQFDIVVDNTNKENPSYTVYSYSNEPPLHTYNTDDSTYTDSLYDDETIIKDNKNCSACDKKNESKQENMDKDIYTFYPPKIIKDCINKNKIPYGEIVYSVYEEPLDSFSEDLKKEILIEDEKLSYGEIIYVADQETTDLVSQAYEGDNKKQENDTLDQNNNPLIDKYLDNVNSKEKVDAKGLKKSYAKSTSKREGVKNIEDKDNGVCLFNIVGVIVLVLLNV</sequence>
<organism evidence="2 3">
    <name type="scientific">Anncaliia algerae PRA339</name>
    <dbReference type="NCBI Taxonomy" id="1288291"/>
    <lineage>
        <taxon>Eukaryota</taxon>
        <taxon>Fungi</taxon>
        <taxon>Fungi incertae sedis</taxon>
        <taxon>Microsporidia</taxon>
        <taxon>Tubulinosematoidea</taxon>
        <taxon>Tubulinosematidae</taxon>
        <taxon>Anncaliia</taxon>
    </lineage>
</organism>
<reference evidence="3" key="1">
    <citation type="submission" date="2013-02" db="EMBL/GenBank/DDBJ databases">
        <authorList>
            <consortium name="The Broad Institute Genome Sequencing Platform"/>
            <person name="Cuomo C."/>
            <person name="Becnel J."/>
            <person name="Sanscrainte N."/>
            <person name="Walker B."/>
            <person name="Young S.K."/>
            <person name="Zeng Q."/>
            <person name="Gargeya S."/>
            <person name="Fitzgerald M."/>
            <person name="Haas B."/>
            <person name="Abouelleil A."/>
            <person name="Alvarado L."/>
            <person name="Arachchi H.M."/>
            <person name="Berlin A.M."/>
            <person name="Chapman S.B."/>
            <person name="Dewar J."/>
            <person name="Goldberg J."/>
            <person name="Griggs A."/>
            <person name="Gujja S."/>
            <person name="Hansen M."/>
            <person name="Howarth C."/>
            <person name="Imamovic A."/>
            <person name="Larimer J."/>
            <person name="McCowan C."/>
            <person name="Murphy C."/>
            <person name="Neiman D."/>
            <person name="Pearson M."/>
            <person name="Priest M."/>
            <person name="Roberts A."/>
            <person name="Saif S."/>
            <person name="Shea T."/>
            <person name="Sisk P."/>
            <person name="Sykes S."/>
            <person name="Wortman J."/>
            <person name="Nusbaum C."/>
            <person name="Birren B."/>
        </authorList>
    </citation>
    <scope>NUCLEOTIDE SEQUENCE [LARGE SCALE GENOMIC DNA]</scope>
    <source>
        <strain evidence="3">PRA339</strain>
    </source>
</reference>